<gene>
    <name evidence="8" type="primary">iscA</name>
    <name evidence="8" type="ORF">METHB2_520004</name>
</gene>
<dbReference type="GO" id="GO:0046872">
    <property type="term" value="F:metal ion binding"/>
    <property type="evidence" value="ECO:0007669"/>
    <property type="project" value="UniProtKB-KW"/>
</dbReference>
<keyword evidence="4" id="KW-0479">Metal-binding</keyword>
<comment type="similarity">
    <text evidence="2">Belongs to the HesB/IscA family.</text>
</comment>
<dbReference type="FunFam" id="2.60.300.12:FF:000001">
    <property type="entry name" value="Iron-binding protein IscA"/>
    <property type="match status" value="1"/>
</dbReference>
<dbReference type="EMBL" id="CADCXN010000083">
    <property type="protein sequence ID" value="CAA9891897.1"/>
    <property type="molecule type" value="Genomic_DNA"/>
</dbReference>
<dbReference type="InterPro" id="IPR000361">
    <property type="entry name" value="ATAP_core_dom"/>
</dbReference>
<comment type="cofactor">
    <cofactor evidence="1">
        <name>Fe cation</name>
        <dbReference type="ChEBI" id="CHEBI:24875"/>
    </cofactor>
</comment>
<evidence type="ECO:0000256" key="1">
    <source>
        <dbReference type="ARBA" id="ARBA00001962"/>
    </source>
</evidence>
<proteinExistence type="inferred from homology"/>
<evidence type="ECO:0000313" key="8">
    <source>
        <dbReference type="EMBL" id="CAA9891897.1"/>
    </source>
</evidence>
<evidence type="ECO:0000256" key="4">
    <source>
        <dbReference type="ARBA" id="ARBA00022723"/>
    </source>
</evidence>
<evidence type="ECO:0000256" key="5">
    <source>
        <dbReference type="ARBA" id="ARBA00023004"/>
    </source>
</evidence>
<dbReference type="GO" id="GO:0005829">
    <property type="term" value="C:cytosol"/>
    <property type="evidence" value="ECO:0007669"/>
    <property type="project" value="TreeGrafter"/>
</dbReference>
<dbReference type="Gene3D" id="2.60.300.12">
    <property type="entry name" value="HesB-like domain"/>
    <property type="match status" value="1"/>
</dbReference>
<sequence>MSVTLTENAARQIKKQLEKRGKGIGLKLGVKKSGCSGYAYALDYADDLNENDAVFEDFGVKVIVQEKDLEFVNGIELDYRREGINEAFQFNNPNVKGTCGCGESFTV</sequence>
<dbReference type="InterPro" id="IPR011302">
    <property type="entry name" value="IscA_proteobact"/>
</dbReference>
<reference evidence="8 9" key="1">
    <citation type="submission" date="2020-02" db="EMBL/GenBank/DDBJ databases">
        <authorList>
            <person name="Hogendoorn C."/>
        </authorList>
    </citation>
    <scope>NUCLEOTIDE SEQUENCE [LARGE SCALE GENOMIC DNA]</scope>
    <source>
        <strain evidence="8">METHB21</strain>
    </source>
</reference>
<evidence type="ECO:0000256" key="6">
    <source>
        <dbReference type="ARBA" id="ARBA00032050"/>
    </source>
</evidence>
<dbReference type="RefSeq" id="WP_174626716.1">
    <property type="nucleotide sequence ID" value="NZ_CADCXN010000083.1"/>
</dbReference>
<dbReference type="PANTHER" id="PTHR10072">
    <property type="entry name" value="IRON-SULFUR CLUSTER ASSEMBLY PROTEIN"/>
    <property type="match status" value="1"/>
</dbReference>
<evidence type="ECO:0000259" key="7">
    <source>
        <dbReference type="Pfam" id="PF01521"/>
    </source>
</evidence>
<dbReference type="NCBIfam" id="TIGR00049">
    <property type="entry name" value="iron-sulfur cluster assembly accessory protein"/>
    <property type="match status" value="1"/>
</dbReference>
<dbReference type="Pfam" id="PF01521">
    <property type="entry name" value="Fe-S_biosyn"/>
    <property type="match status" value="1"/>
</dbReference>
<dbReference type="AlphaFoldDB" id="A0A8S0Y6Q4"/>
<evidence type="ECO:0000256" key="3">
    <source>
        <dbReference type="ARBA" id="ARBA00014591"/>
    </source>
</evidence>
<dbReference type="InterPro" id="IPR050322">
    <property type="entry name" value="Fe-S_cluster_asmbl/transfer"/>
</dbReference>
<dbReference type="PROSITE" id="PS01152">
    <property type="entry name" value="HESB"/>
    <property type="match status" value="1"/>
</dbReference>
<dbReference type="SUPFAM" id="SSF89360">
    <property type="entry name" value="HesB-like domain"/>
    <property type="match status" value="1"/>
</dbReference>
<accession>A0A8S0Y6Q4</accession>
<dbReference type="PANTHER" id="PTHR10072:SF41">
    <property type="entry name" value="IRON-SULFUR CLUSTER ASSEMBLY 1 HOMOLOG, MITOCHONDRIAL"/>
    <property type="match status" value="1"/>
</dbReference>
<dbReference type="InterPro" id="IPR035903">
    <property type="entry name" value="HesB-like_dom_sf"/>
</dbReference>
<evidence type="ECO:0000256" key="2">
    <source>
        <dbReference type="ARBA" id="ARBA00006718"/>
    </source>
</evidence>
<dbReference type="InterPro" id="IPR017870">
    <property type="entry name" value="FeS_cluster_insertion_CS"/>
</dbReference>
<dbReference type="Proteomes" id="UP000494216">
    <property type="component" value="Unassembled WGS sequence"/>
</dbReference>
<dbReference type="NCBIfam" id="TIGR02011">
    <property type="entry name" value="IscA"/>
    <property type="match status" value="1"/>
</dbReference>
<feature type="domain" description="Core" evidence="7">
    <location>
        <begin position="1"/>
        <end position="103"/>
    </location>
</feature>
<dbReference type="GO" id="GO:0051537">
    <property type="term" value="F:2 iron, 2 sulfur cluster binding"/>
    <property type="evidence" value="ECO:0007669"/>
    <property type="project" value="TreeGrafter"/>
</dbReference>
<protein>
    <recommendedName>
        <fullName evidence="3">Iron-binding protein IscA</fullName>
    </recommendedName>
    <alternativeName>
        <fullName evidence="6">Iron-sulfur cluster assembly protein</fullName>
    </alternativeName>
</protein>
<name>A0A8S0Y6Q4_9GAMM</name>
<dbReference type="InterPro" id="IPR016092">
    <property type="entry name" value="ATAP"/>
</dbReference>
<keyword evidence="9" id="KW-1185">Reference proteome</keyword>
<comment type="caution">
    <text evidence="8">The sequence shown here is derived from an EMBL/GenBank/DDBJ whole genome shotgun (WGS) entry which is preliminary data.</text>
</comment>
<keyword evidence="5" id="KW-0408">Iron</keyword>
<evidence type="ECO:0000313" key="9">
    <source>
        <dbReference type="Proteomes" id="UP000494216"/>
    </source>
</evidence>
<organism evidence="8 9">
    <name type="scientific">Candidatus Methylobacter favarea</name>
    <dbReference type="NCBI Taxonomy" id="2707345"/>
    <lineage>
        <taxon>Bacteria</taxon>
        <taxon>Pseudomonadati</taxon>
        <taxon>Pseudomonadota</taxon>
        <taxon>Gammaproteobacteria</taxon>
        <taxon>Methylococcales</taxon>
        <taxon>Methylococcaceae</taxon>
        <taxon>Methylobacter</taxon>
    </lineage>
</organism>
<dbReference type="GO" id="GO:0016226">
    <property type="term" value="P:iron-sulfur cluster assembly"/>
    <property type="evidence" value="ECO:0007669"/>
    <property type="project" value="InterPro"/>
</dbReference>